<dbReference type="EMBL" id="JALNTG010000001">
    <property type="protein sequence ID" value="MDD9318605.1"/>
    <property type="molecule type" value="Genomic_DNA"/>
</dbReference>
<comment type="caution">
    <text evidence="1">The sequence shown here is derived from an EMBL/GenBank/DDBJ whole genome shotgun (WGS) entry which is preliminary data.</text>
</comment>
<name>A0AB35JYD0_9GAMM</name>
<protein>
    <recommendedName>
        <fullName evidence="3">ASCH domain-containing protein</fullName>
    </recommendedName>
</protein>
<proteinExistence type="predicted"/>
<dbReference type="AlphaFoldDB" id="A0AB35JYD0"/>
<gene>
    <name evidence="1" type="ORF">M0O54_00445</name>
</gene>
<reference evidence="1" key="1">
    <citation type="submission" date="2022-12" db="EMBL/GenBank/DDBJ databases">
        <title>Acinetobacter lactucae: Emerging opportunistic pathogenic species of genus Acinetobacter isolated from immunocompromised patients in clinical settings of India.</title>
        <authorList>
            <person name="Amar A.K."/>
            <person name="Sawant A.R."/>
            <person name="Meera M."/>
            <person name="Tomar A."/>
            <person name="Sistla S."/>
            <person name="Prashanth K."/>
        </authorList>
    </citation>
    <scope>NUCLEOTIDE SEQUENCE</scope>
    <source>
        <strain evidence="1">PKAL1828C</strain>
    </source>
</reference>
<evidence type="ECO:0000313" key="1">
    <source>
        <dbReference type="EMBL" id="MDD9318605.1"/>
    </source>
</evidence>
<accession>A0AB35JYD0</accession>
<dbReference type="Proteomes" id="UP001150055">
    <property type="component" value="Unassembled WGS sequence"/>
</dbReference>
<dbReference type="RefSeq" id="WP_274578793.1">
    <property type="nucleotide sequence ID" value="NZ_JALNTG010000001.1"/>
</dbReference>
<evidence type="ECO:0000313" key="2">
    <source>
        <dbReference type="Proteomes" id="UP001150055"/>
    </source>
</evidence>
<sequence>MSIITVRDVETNEVIIIRSVIDPIAQLDEKGEVQIIRSKKWIFDESGYFVPEELYGALEGAKVGNYVSLQYVIIKIESN</sequence>
<evidence type="ECO:0008006" key="3">
    <source>
        <dbReference type="Google" id="ProtNLM"/>
    </source>
</evidence>
<organism evidence="1 2">
    <name type="scientific">Acinetobacter lactucae</name>
    <dbReference type="NCBI Taxonomy" id="1785128"/>
    <lineage>
        <taxon>Bacteria</taxon>
        <taxon>Pseudomonadati</taxon>
        <taxon>Pseudomonadota</taxon>
        <taxon>Gammaproteobacteria</taxon>
        <taxon>Moraxellales</taxon>
        <taxon>Moraxellaceae</taxon>
        <taxon>Acinetobacter</taxon>
        <taxon>Acinetobacter calcoaceticus/baumannii complex</taxon>
    </lineage>
</organism>